<comment type="caution">
    <text evidence="2">The sequence shown here is derived from an EMBL/GenBank/DDBJ whole genome shotgun (WGS) entry which is preliminary data.</text>
</comment>
<evidence type="ECO:0000313" key="3">
    <source>
        <dbReference type="Proteomes" id="UP001454036"/>
    </source>
</evidence>
<accession>A0AAV3NLL3</accession>
<dbReference type="PANTHER" id="PTHR47592:SF31">
    <property type="entry name" value="ZINC FINGER, CCHC-TYPE-RELATED"/>
    <property type="match status" value="1"/>
</dbReference>
<gene>
    <name evidence="2" type="ORF">LIER_01302</name>
</gene>
<evidence type="ECO:0000313" key="2">
    <source>
        <dbReference type="EMBL" id="GAA0139832.1"/>
    </source>
</evidence>
<dbReference type="AlphaFoldDB" id="A0AAV3NLL3"/>
<organism evidence="2 3">
    <name type="scientific">Lithospermum erythrorhizon</name>
    <name type="common">Purple gromwell</name>
    <name type="synonym">Lithospermum officinale var. erythrorhizon</name>
    <dbReference type="NCBI Taxonomy" id="34254"/>
    <lineage>
        <taxon>Eukaryota</taxon>
        <taxon>Viridiplantae</taxon>
        <taxon>Streptophyta</taxon>
        <taxon>Embryophyta</taxon>
        <taxon>Tracheophyta</taxon>
        <taxon>Spermatophyta</taxon>
        <taxon>Magnoliopsida</taxon>
        <taxon>eudicotyledons</taxon>
        <taxon>Gunneridae</taxon>
        <taxon>Pentapetalae</taxon>
        <taxon>asterids</taxon>
        <taxon>lamiids</taxon>
        <taxon>Boraginales</taxon>
        <taxon>Boraginaceae</taxon>
        <taxon>Boraginoideae</taxon>
        <taxon>Lithospermeae</taxon>
        <taxon>Lithospermum</taxon>
    </lineage>
</organism>
<dbReference type="PANTHER" id="PTHR47592">
    <property type="entry name" value="PBF68 PROTEIN"/>
    <property type="match status" value="1"/>
</dbReference>
<name>A0AAV3NLL3_LITER</name>
<dbReference type="Pfam" id="PF22936">
    <property type="entry name" value="Pol_BBD"/>
    <property type="match status" value="1"/>
</dbReference>
<feature type="domain" description="Retrovirus-related Pol polyprotein from transposon TNT 1-94-like beta-barrel" evidence="1">
    <location>
        <begin position="39"/>
        <end position="119"/>
    </location>
</feature>
<evidence type="ECO:0000259" key="1">
    <source>
        <dbReference type="Pfam" id="PF22936"/>
    </source>
</evidence>
<proteinExistence type="predicted"/>
<keyword evidence="3" id="KW-1185">Reference proteome</keyword>
<dbReference type="InterPro" id="IPR054722">
    <property type="entry name" value="PolX-like_BBD"/>
</dbReference>
<protein>
    <recommendedName>
        <fullName evidence="1">Retrovirus-related Pol polyprotein from transposon TNT 1-94-like beta-barrel domain-containing protein</fullName>
    </recommendedName>
</protein>
<dbReference type="EMBL" id="BAABME010000123">
    <property type="protein sequence ID" value="GAA0139832.1"/>
    <property type="molecule type" value="Genomic_DNA"/>
</dbReference>
<reference evidence="2 3" key="1">
    <citation type="submission" date="2024-01" db="EMBL/GenBank/DDBJ databases">
        <title>The complete chloroplast genome sequence of Lithospermum erythrorhizon: insights into the phylogenetic relationship among Boraginaceae species and the maternal lineages of purple gromwells.</title>
        <authorList>
            <person name="Okada T."/>
            <person name="Watanabe K."/>
        </authorList>
    </citation>
    <scope>NUCLEOTIDE SEQUENCE [LARGE SCALE GENOMIC DNA]</scope>
</reference>
<dbReference type="Proteomes" id="UP001454036">
    <property type="component" value="Unassembled WGS sequence"/>
</dbReference>
<sequence>MNLTFDDEIQGLWLLDTLPNSWRLLGHQNVNLSCDEMDWVVDSGGSTHATSRHDLFSSYETGDFGVVRMENNGQASVIRIGDICVKTSNGTPLVLKGVKHIPDFRFNLLSIGKLDNEGYENSFSGDE</sequence>